<dbReference type="EMBL" id="QHLZ01000005">
    <property type="protein sequence ID" value="PXA65450.1"/>
    <property type="molecule type" value="Genomic_DNA"/>
</dbReference>
<feature type="transmembrane region" description="Helical" evidence="2">
    <location>
        <begin position="395"/>
        <end position="415"/>
    </location>
</feature>
<feature type="region of interest" description="Disordered" evidence="1">
    <location>
        <begin position="337"/>
        <end position="395"/>
    </location>
</feature>
<keyword evidence="5" id="KW-1185">Reference proteome</keyword>
<name>A0A2V3DRU5_9MICC</name>
<keyword evidence="2" id="KW-0812">Transmembrane</keyword>
<feature type="compositionally biased region" description="Low complexity" evidence="1">
    <location>
        <begin position="337"/>
        <end position="379"/>
    </location>
</feature>
<evidence type="ECO:0000313" key="4">
    <source>
        <dbReference type="EMBL" id="PXA65450.1"/>
    </source>
</evidence>
<evidence type="ECO:0000256" key="2">
    <source>
        <dbReference type="SAM" id="Phobius"/>
    </source>
</evidence>
<sequence length="424" mass="42996">MKKLRALIAMLATALVFGGAITILGSPAGAEGSNSALVMSIAEVNLQGPVISDVTVTLKNTSNAAMTDVSVVITGPINWTLYPETQSLSAPLAAGASATVTAEIHVPNNPSGSVTRNFTAAATYAGGDGVKTSFAERNQFTGPVPASLAELFGNVGTTTVGTTAQGDYDGGKNSFSREKLALKGYTPGAKITAAGTEFTWPSAEPGKPDNVTGSGQTFKFEGQGSKIAFLGSGVHNGAVGEATVHYTAGSSSKGTFGLPNWGFQEVTAHGASLAVEVMGRNTPAGFANEEFPYRMFTNTIAIDASKTVSMVTLPNNANLHVFAIAFVPAVEGETLPAPTAPATTVPATSAPATTDPSVAPSTEPTTEPTTDPATEPVTTKDPVAPPTTGTASSSAAPLIGMGGLLLVGGLVLMVARRRQRSNHS</sequence>
<dbReference type="OrthoDB" id="176168at2"/>
<proteinExistence type="predicted"/>
<accession>A0A2V3DRU5</accession>
<evidence type="ECO:0000256" key="1">
    <source>
        <dbReference type="SAM" id="MobiDB-lite"/>
    </source>
</evidence>
<dbReference type="NCBIfam" id="TIGR01167">
    <property type="entry name" value="LPXTG_anchor"/>
    <property type="match status" value="1"/>
</dbReference>
<feature type="domain" description="Alpha-galactosidase NEW3" evidence="3">
    <location>
        <begin position="53"/>
        <end position="123"/>
    </location>
</feature>
<protein>
    <recommendedName>
        <fullName evidence="3">Alpha-galactosidase NEW3 domain-containing protein</fullName>
    </recommendedName>
</protein>
<organism evidence="4 5">
    <name type="scientific">Arthrobacter psychrochitiniphilus</name>
    <dbReference type="NCBI Taxonomy" id="291045"/>
    <lineage>
        <taxon>Bacteria</taxon>
        <taxon>Bacillati</taxon>
        <taxon>Actinomycetota</taxon>
        <taxon>Actinomycetes</taxon>
        <taxon>Micrococcales</taxon>
        <taxon>Micrococcaceae</taxon>
        <taxon>Arthrobacter</taxon>
    </lineage>
</organism>
<gene>
    <name evidence="4" type="ORF">CVS29_09320</name>
</gene>
<keyword evidence="2" id="KW-0472">Membrane</keyword>
<reference evidence="4 5" key="1">
    <citation type="submission" date="2018-05" db="EMBL/GenBank/DDBJ databases">
        <title>Genetic diversity of glacier-inhabiting Cryobacterium bacteria in China and description of Cryobacterium mengkeensis sp. nov. and Arthrobacter glacialis sp. nov.</title>
        <authorList>
            <person name="Liu Q."/>
            <person name="Xin Y.-H."/>
        </authorList>
    </citation>
    <scope>NUCLEOTIDE SEQUENCE [LARGE SCALE GENOMIC DNA]</scope>
    <source>
        <strain evidence="4 5">GP3</strain>
    </source>
</reference>
<comment type="caution">
    <text evidence="4">The sequence shown here is derived from an EMBL/GenBank/DDBJ whole genome shotgun (WGS) entry which is preliminary data.</text>
</comment>
<dbReference type="Proteomes" id="UP000246303">
    <property type="component" value="Unassembled WGS sequence"/>
</dbReference>
<dbReference type="AlphaFoldDB" id="A0A2V3DRU5"/>
<dbReference type="Pfam" id="PF10633">
    <property type="entry name" value="NPCBM_assoc"/>
    <property type="match status" value="1"/>
</dbReference>
<keyword evidence="2" id="KW-1133">Transmembrane helix</keyword>
<dbReference type="RefSeq" id="WP_110106060.1">
    <property type="nucleotide sequence ID" value="NZ_JACBZZ010000001.1"/>
</dbReference>
<evidence type="ECO:0000259" key="3">
    <source>
        <dbReference type="Pfam" id="PF10633"/>
    </source>
</evidence>
<evidence type="ECO:0000313" key="5">
    <source>
        <dbReference type="Proteomes" id="UP000246303"/>
    </source>
</evidence>
<dbReference type="InterPro" id="IPR018905">
    <property type="entry name" value="A-galactase_NEW3"/>
</dbReference>